<reference evidence="4 5" key="1">
    <citation type="submission" date="2024-04" db="EMBL/GenBank/DDBJ databases">
        <title>Novel genus in family Flammeovirgaceae.</title>
        <authorList>
            <person name="Nguyen T.H."/>
            <person name="Vuong T.Q."/>
            <person name="Le H."/>
            <person name="Kim S.-G."/>
        </authorList>
    </citation>
    <scope>NUCLEOTIDE SEQUENCE [LARGE SCALE GENOMIC DNA]</scope>
    <source>
        <strain evidence="4 5">JCM 23209</strain>
    </source>
</reference>
<feature type="domain" description="Nudix hydrolase" evidence="3">
    <location>
        <begin position="73"/>
        <end position="199"/>
    </location>
</feature>
<dbReference type="InterPro" id="IPR000086">
    <property type="entry name" value="NUDIX_hydrolase_dom"/>
</dbReference>
<keyword evidence="1 2" id="KW-0378">Hydrolase</keyword>
<keyword evidence="5" id="KW-1185">Reference proteome</keyword>
<dbReference type="InterPro" id="IPR020084">
    <property type="entry name" value="NUDIX_hydrolase_CS"/>
</dbReference>
<comment type="caution">
    <text evidence="4">The sequence shown here is derived from an EMBL/GenBank/DDBJ whole genome shotgun (WGS) entry which is preliminary data.</text>
</comment>
<dbReference type="PANTHER" id="PTHR43736">
    <property type="entry name" value="ADP-RIBOSE PYROPHOSPHATASE"/>
    <property type="match status" value="1"/>
</dbReference>
<evidence type="ECO:0000256" key="2">
    <source>
        <dbReference type="RuleBase" id="RU003476"/>
    </source>
</evidence>
<dbReference type="PROSITE" id="PS51462">
    <property type="entry name" value="NUDIX"/>
    <property type="match status" value="1"/>
</dbReference>
<comment type="similarity">
    <text evidence="2">Belongs to the Nudix hydrolase family.</text>
</comment>
<proteinExistence type="inferred from homology"/>
<evidence type="ECO:0000256" key="1">
    <source>
        <dbReference type="ARBA" id="ARBA00022801"/>
    </source>
</evidence>
<dbReference type="PROSITE" id="PS00893">
    <property type="entry name" value="NUDIX_BOX"/>
    <property type="match status" value="1"/>
</dbReference>
<dbReference type="Gene3D" id="3.90.79.10">
    <property type="entry name" value="Nucleoside Triphosphate Pyrophosphohydrolase"/>
    <property type="match status" value="1"/>
</dbReference>
<organism evidence="4 5">
    <name type="scientific">Rapidithrix thailandica</name>
    <dbReference type="NCBI Taxonomy" id="413964"/>
    <lineage>
        <taxon>Bacteria</taxon>
        <taxon>Pseudomonadati</taxon>
        <taxon>Bacteroidota</taxon>
        <taxon>Cytophagia</taxon>
        <taxon>Cytophagales</taxon>
        <taxon>Flammeovirgaceae</taxon>
        <taxon>Rapidithrix</taxon>
    </lineage>
</organism>
<sequence length="205" mass="23844">MRIFVNEHTFNILDASQQATLTGDEYVLGKADAQQIWTHYEMAKNGTLRGGANMVFLVDDYDKVIEQIHTFFTFIDAAGGIVLQQDKLLFMKRRGKWDLPKGKVDEGESIETAATREVMEECGVQVELQDKLGKTYHTYTQNDQDIIKCTHWFLMNCVEDSQMQPQVEEDIEELRWFDRTQVEAIVFNNTFQSIKEIYEVYIAKH</sequence>
<dbReference type="PANTHER" id="PTHR43736:SF1">
    <property type="entry name" value="DIHYDRONEOPTERIN TRIPHOSPHATE DIPHOSPHATASE"/>
    <property type="match status" value="1"/>
</dbReference>
<evidence type="ECO:0000313" key="4">
    <source>
        <dbReference type="EMBL" id="MEN7547075.1"/>
    </source>
</evidence>
<gene>
    <name evidence="4" type="ORF">AAG747_04105</name>
</gene>
<dbReference type="SUPFAM" id="SSF55811">
    <property type="entry name" value="Nudix"/>
    <property type="match status" value="1"/>
</dbReference>
<dbReference type="InterPro" id="IPR020476">
    <property type="entry name" value="Nudix_hydrolase"/>
</dbReference>
<name>A0AAW9RVJ7_9BACT</name>
<dbReference type="PRINTS" id="PR00502">
    <property type="entry name" value="NUDIXFAMILY"/>
</dbReference>
<dbReference type="InterPro" id="IPR015797">
    <property type="entry name" value="NUDIX_hydrolase-like_dom_sf"/>
</dbReference>
<dbReference type="EMBL" id="JBDKWZ010000002">
    <property type="protein sequence ID" value="MEN7547075.1"/>
    <property type="molecule type" value="Genomic_DNA"/>
</dbReference>
<dbReference type="RefSeq" id="WP_346819862.1">
    <property type="nucleotide sequence ID" value="NZ_JBDKWZ010000002.1"/>
</dbReference>
<dbReference type="Proteomes" id="UP001403385">
    <property type="component" value="Unassembled WGS sequence"/>
</dbReference>
<evidence type="ECO:0000259" key="3">
    <source>
        <dbReference type="PROSITE" id="PS51462"/>
    </source>
</evidence>
<protein>
    <submittedName>
        <fullName evidence="4">NUDIX domain-containing protein</fullName>
    </submittedName>
</protein>
<dbReference type="Pfam" id="PF00293">
    <property type="entry name" value="NUDIX"/>
    <property type="match status" value="1"/>
</dbReference>
<evidence type="ECO:0000313" key="5">
    <source>
        <dbReference type="Proteomes" id="UP001403385"/>
    </source>
</evidence>
<dbReference type="CDD" id="cd03673">
    <property type="entry name" value="NUDIX_Ap6A_hydrolase"/>
    <property type="match status" value="1"/>
</dbReference>
<accession>A0AAW9RVJ7</accession>
<dbReference type="AlphaFoldDB" id="A0AAW9RVJ7"/>
<dbReference type="GO" id="GO:0016787">
    <property type="term" value="F:hydrolase activity"/>
    <property type="evidence" value="ECO:0007669"/>
    <property type="project" value="UniProtKB-KW"/>
</dbReference>